<reference evidence="1 2" key="1">
    <citation type="journal article" date="2009" name="Proc. Natl. Acad. Sci. U.S.A.">
        <title>The genomic basis of trophic strategy in marine bacteria.</title>
        <authorList>
            <person name="Lauro F.M."/>
            <person name="McDougald D."/>
            <person name="Thomas T."/>
            <person name="Williams T.J."/>
            <person name="Egan S."/>
            <person name="Rice S."/>
            <person name="DeMaere M.Z."/>
            <person name="Ting L."/>
            <person name="Ertan H."/>
            <person name="Johnson J."/>
            <person name="Ferriera S."/>
            <person name="Lapidus A."/>
            <person name="Anderson I."/>
            <person name="Kyrpides N."/>
            <person name="Munk A.C."/>
            <person name="Detter C."/>
            <person name="Han C.S."/>
            <person name="Brown M.V."/>
            <person name="Robb F.T."/>
            <person name="Kjelleberg S."/>
            <person name="Cavicchioli R."/>
        </authorList>
    </citation>
    <scope>NUCLEOTIDE SEQUENCE [LARGE SCALE GENOMIC DNA]</scope>
    <source>
        <strain evidence="1 2">S14</strain>
    </source>
</reference>
<accession>Q1ZJR9</accession>
<dbReference type="HOGENOM" id="CLU_1561467_0_0_6"/>
<name>Q1ZJR9_PHOAS</name>
<evidence type="ECO:0000313" key="1">
    <source>
        <dbReference type="EMBL" id="EAS62453.1"/>
    </source>
</evidence>
<sequence length="171" mass="19759">MDFLVLALVVFLLYKIVYRFLDNKLARYNQFGLKDADLVYIDDKNTEVLLDHKYKICAKPDFIYEDEQGFILVERKMARRKPTLSDIVQVKASVICARNKYPKLKRAVISTALGNFPVDVKQSSARLFSEIRQHHDVCQAVYQGKVVTETNQSHCKACRTKNNCTRSSYAK</sequence>
<comment type="caution">
    <text evidence="1">The sequence shown here is derived from an EMBL/GenBank/DDBJ whole genome shotgun (WGS) entry which is preliminary data.</text>
</comment>
<dbReference type="AlphaFoldDB" id="Q1ZJR9"/>
<gene>
    <name evidence="1" type="ORF">VAS14_00251</name>
</gene>
<dbReference type="InterPro" id="IPR011604">
    <property type="entry name" value="PDDEXK-like_dom_sf"/>
</dbReference>
<dbReference type="OrthoDB" id="5897663at2"/>
<dbReference type="RefSeq" id="WP_005363293.1">
    <property type="nucleotide sequence ID" value="NZ_AAOJ01000020.1"/>
</dbReference>
<proteinExistence type="predicted"/>
<dbReference type="Gene3D" id="3.90.320.10">
    <property type="match status" value="1"/>
</dbReference>
<organism evidence="1 2">
    <name type="scientific">Photobacterium angustum (strain S14 / CCUG 15956)</name>
    <name type="common">Vibrio sp. (strain S14 / CCUG 15956)</name>
    <dbReference type="NCBI Taxonomy" id="314292"/>
    <lineage>
        <taxon>Bacteria</taxon>
        <taxon>Pseudomonadati</taxon>
        <taxon>Pseudomonadota</taxon>
        <taxon>Gammaproteobacteria</taxon>
        <taxon>Vibrionales</taxon>
        <taxon>Vibrionaceae</taxon>
        <taxon>Photobacterium</taxon>
    </lineage>
</organism>
<dbReference type="EMBL" id="AAOJ01000020">
    <property type="protein sequence ID" value="EAS62453.1"/>
    <property type="molecule type" value="Genomic_DNA"/>
</dbReference>
<dbReference type="Proteomes" id="UP000001603">
    <property type="component" value="Unassembled WGS sequence"/>
</dbReference>
<protein>
    <recommendedName>
        <fullName evidence="3">PD-(D/E)XK endonuclease-like domain-containing protein</fullName>
    </recommendedName>
</protein>
<evidence type="ECO:0008006" key="3">
    <source>
        <dbReference type="Google" id="ProtNLM"/>
    </source>
</evidence>
<evidence type="ECO:0000313" key="2">
    <source>
        <dbReference type="Proteomes" id="UP000001603"/>
    </source>
</evidence>